<dbReference type="GO" id="GO:0008757">
    <property type="term" value="F:S-adenosylmethionine-dependent methyltransferase activity"/>
    <property type="evidence" value="ECO:0007669"/>
    <property type="project" value="InterPro"/>
</dbReference>
<dbReference type="InterPro" id="IPR013216">
    <property type="entry name" value="Methyltransf_11"/>
</dbReference>
<dbReference type="AlphaFoldDB" id="A0A6J6TVY5"/>
<dbReference type="Gene3D" id="3.40.50.150">
    <property type="entry name" value="Vaccinia Virus protein VP39"/>
    <property type="match status" value="1"/>
</dbReference>
<evidence type="ECO:0000259" key="1">
    <source>
        <dbReference type="Pfam" id="PF08241"/>
    </source>
</evidence>
<feature type="domain" description="Methyltransferase type 11" evidence="1">
    <location>
        <begin position="29"/>
        <end position="124"/>
    </location>
</feature>
<dbReference type="EMBL" id="CAEZYY010000010">
    <property type="protein sequence ID" value="CAB4750543.1"/>
    <property type="molecule type" value="Genomic_DNA"/>
</dbReference>
<evidence type="ECO:0000313" key="3">
    <source>
        <dbReference type="EMBL" id="CAB5051032.1"/>
    </source>
</evidence>
<protein>
    <submittedName>
        <fullName evidence="2">Unannotated protein</fullName>
    </submittedName>
</protein>
<dbReference type="Pfam" id="PF08241">
    <property type="entry name" value="Methyltransf_11"/>
    <property type="match status" value="1"/>
</dbReference>
<organism evidence="2">
    <name type="scientific">freshwater metagenome</name>
    <dbReference type="NCBI Taxonomy" id="449393"/>
    <lineage>
        <taxon>unclassified sequences</taxon>
        <taxon>metagenomes</taxon>
        <taxon>ecological metagenomes</taxon>
    </lineage>
</organism>
<proteinExistence type="predicted"/>
<dbReference type="InterPro" id="IPR029063">
    <property type="entry name" value="SAM-dependent_MTases_sf"/>
</dbReference>
<reference evidence="2" key="1">
    <citation type="submission" date="2020-05" db="EMBL/GenBank/DDBJ databases">
        <authorList>
            <person name="Chiriac C."/>
            <person name="Salcher M."/>
            <person name="Ghai R."/>
            <person name="Kavagutti S V."/>
        </authorList>
    </citation>
    <scope>NUCLEOTIDE SEQUENCE</scope>
</reference>
<dbReference type="EMBL" id="CAFBQP010000001">
    <property type="protein sequence ID" value="CAB5051032.1"/>
    <property type="molecule type" value="Genomic_DNA"/>
</dbReference>
<dbReference type="SUPFAM" id="SSF53335">
    <property type="entry name" value="S-adenosyl-L-methionine-dependent methyltransferases"/>
    <property type="match status" value="1"/>
</dbReference>
<gene>
    <name evidence="2" type="ORF">UFOPK2806_00988</name>
    <name evidence="3" type="ORF">UFOPK4306_00044</name>
</gene>
<accession>A0A6J6TVY5</accession>
<sequence>MPRSISYGPQIPDDSDLRLCADPSGKRALELGISGAMNALALAEQGAKAMAIDSDPERILGLRRAGEEASVRIEFHEGDLADLGFATSASIDLVVAAGTLDHVDDLARVLRQVHRVLKPEAPLVISASHPAHGLADPAELQQRYGSRVRSVGDWYMALYRSNFRIDSLQELFDRRRPADNAPCTLVIRARKLGV</sequence>
<evidence type="ECO:0000313" key="2">
    <source>
        <dbReference type="EMBL" id="CAB4750543.1"/>
    </source>
</evidence>
<name>A0A6J6TVY5_9ZZZZ</name>
<dbReference type="CDD" id="cd02440">
    <property type="entry name" value="AdoMet_MTases"/>
    <property type="match status" value="1"/>
</dbReference>